<feature type="domain" description="AB hydrolase-1" evidence="1">
    <location>
        <begin position="109"/>
        <end position="347"/>
    </location>
</feature>
<organism evidence="2 3">
    <name type="scientific">Pleodorina starrii</name>
    <dbReference type="NCBI Taxonomy" id="330485"/>
    <lineage>
        <taxon>Eukaryota</taxon>
        <taxon>Viridiplantae</taxon>
        <taxon>Chlorophyta</taxon>
        <taxon>core chlorophytes</taxon>
        <taxon>Chlorophyceae</taxon>
        <taxon>CS clade</taxon>
        <taxon>Chlamydomonadales</taxon>
        <taxon>Volvocaceae</taxon>
        <taxon>Pleodorina</taxon>
    </lineage>
</organism>
<dbReference type="PANTHER" id="PTHR43689">
    <property type="entry name" value="HYDROLASE"/>
    <property type="match status" value="1"/>
</dbReference>
<dbReference type="SUPFAM" id="SSF53474">
    <property type="entry name" value="alpha/beta-Hydrolases"/>
    <property type="match status" value="1"/>
</dbReference>
<reference evidence="2 3" key="1">
    <citation type="journal article" date="2023" name="Commun. Biol.">
        <title>Reorganization of the ancestral sex-determining regions during the evolution of trioecy in Pleodorina starrii.</title>
        <authorList>
            <person name="Takahashi K."/>
            <person name="Suzuki S."/>
            <person name="Kawai-Toyooka H."/>
            <person name="Yamamoto K."/>
            <person name="Hamaji T."/>
            <person name="Ootsuki R."/>
            <person name="Yamaguchi H."/>
            <person name="Kawachi M."/>
            <person name="Higashiyama T."/>
            <person name="Nozaki H."/>
        </authorList>
    </citation>
    <scope>NUCLEOTIDE SEQUENCE [LARGE SCALE GENOMIC DNA]</scope>
    <source>
        <strain evidence="2 3">NIES-4479</strain>
    </source>
</reference>
<protein>
    <recommendedName>
        <fullName evidence="1">AB hydrolase-1 domain-containing protein</fullName>
    </recommendedName>
</protein>
<proteinExistence type="predicted"/>
<dbReference type="InterPro" id="IPR000639">
    <property type="entry name" value="Epox_hydrolase-like"/>
</dbReference>
<comment type="caution">
    <text evidence="2">The sequence shown here is derived from an EMBL/GenBank/DDBJ whole genome shotgun (WGS) entry which is preliminary data.</text>
</comment>
<dbReference type="Pfam" id="PF12697">
    <property type="entry name" value="Abhydrolase_6"/>
    <property type="match status" value="1"/>
</dbReference>
<dbReference type="Proteomes" id="UP001165080">
    <property type="component" value="Unassembled WGS sequence"/>
</dbReference>
<evidence type="ECO:0000313" key="2">
    <source>
        <dbReference type="EMBL" id="GLC56519.1"/>
    </source>
</evidence>
<accession>A0A9W6F515</accession>
<evidence type="ECO:0000313" key="3">
    <source>
        <dbReference type="Proteomes" id="UP001165080"/>
    </source>
</evidence>
<dbReference type="PRINTS" id="PR00412">
    <property type="entry name" value="EPOXHYDRLASE"/>
</dbReference>
<dbReference type="EMBL" id="BRXU01000016">
    <property type="protein sequence ID" value="GLC56519.1"/>
    <property type="molecule type" value="Genomic_DNA"/>
</dbReference>
<dbReference type="GO" id="GO:0003824">
    <property type="term" value="F:catalytic activity"/>
    <property type="evidence" value="ECO:0007669"/>
    <property type="project" value="InterPro"/>
</dbReference>
<dbReference type="PANTHER" id="PTHR43689:SF8">
    <property type="entry name" value="ALPHA_BETA-HYDROLASES SUPERFAMILY PROTEIN"/>
    <property type="match status" value="1"/>
</dbReference>
<gene>
    <name evidence="2" type="primary">PLEST004062</name>
    <name evidence="2" type="ORF">PLESTB_001116100</name>
</gene>
<dbReference type="InterPro" id="IPR000073">
    <property type="entry name" value="AB_hydrolase_1"/>
</dbReference>
<keyword evidence="3" id="KW-1185">Reference proteome</keyword>
<name>A0A9W6F515_9CHLO</name>
<dbReference type="InterPro" id="IPR029058">
    <property type="entry name" value="AB_hydrolase_fold"/>
</dbReference>
<dbReference type="AlphaFoldDB" id="A0A9W6F515"/>
<sequence>MQSLAKMDRRALDCLRSQPRGSAWRTAPSVHPARIPRAWPRQVAHAQPASFIPPQISEIMEPAAQAMASSMRRVPVTILTMPGSPTVATAFVGPTREEASRYPKDAPTIVLLHGFDSSCMEWRRLHPLLAAAAPTYALDLVGWGFTDASVFASDPSLVIRPEDKAAHMRAFLEAHTDPDRPVVLVGASLGGAKALDFAHTYPELVKSVVLIDGQGFIDGIGQMSSAPRPLLWLGVKVLQSVPLRQAANKLAYHDKARFATEDAMRIGRLHTHLPGWLDANIAFMRSGGYAISSKISQIQQDVLVMWGRNDEILDPSYATRFQETLPRSSLVWVERCGHCAHLEQPQLAANNILSFVGLLQEGTTAAGEAPAEAAEAGAAVGVSAAGK</sequence>
<dbReference type="PRINTS" id="PR00111">
    <property type="entry name" value="ABHYDROLASE"/>
</dbReference>
<dbReference type="Gene3D" id="3.40.50.1820">
    <property type="entry name" value="alpha/beta hydrolase"/>
    <property type="match status" value="1"/>
</dbReference>
<dbReference type="OrthoDB" id="6431331at2759"/>
<evidence type="ECO:0000259" key="1">
    <source>
        <dbReference type="Pfam" id="PF12697"/>
    </source>
</evidence>